<keyword evidence="3" id="KW-1185">Reference proteome</keyword>
<feature type="region of interest" description="Disordered" evidence="1">
    <location>
        <begin position="109"/>
        <end position="138"/>
    </location>
</feature>
<comment type="caution">
    <text evidence="2">The sequence shown here is derived from an EMBL/GenBank/DDBJ whole genome shotgun (WGS) entry which is preliminary data.</text>
</comment>
<dbReference type="AlphaFoldDB" id="A0A318KWX4"/>
<evidence type="ECO:0000313" key="2">
    <source>
        <dbReference type="EMBL" id="PXX82079.1"/>
    </source>
</evidence>
<dbReference type="RefSeq" id="WP_110389371.1">
    <property type="nucleotide sequence ID" value="NZ_QJKI01000001.1"/>
</dbReference>
<gene>
    <name evidence="2" type="ORF">DFR34_101313</name>
</gene>
<dbReference type="Proteomes" id="UP000247555">
    <property type="component" value="Unassembled WGS sequence"/>
</dbReference>
<evidence type="ECO:0000313" key="3">
    <source>
        <dbReference type="Proteomes" id="UP000247555"/>
    </source>
</evidence>
<evidence type="ECO:0000256" key="1">
    <source>
        <dbReference type="SAM" id="MobiDB-lite"/>
    </source>
</evidence>
<dbReference type="OrthoDB" id="9773411at2"/>
<name>A0A318KWX4_9NEIS</name>
<reference evidence="2 3" key="1">
    <citation type="submission" date="2018-05" db="EMBL/GenBank/DDBJ databases">
        <title>Genomic Encyclopedia of Type Strains, Phase IV (KMG-IV): sequencing the most valuable type-strain genomes for metagenomic binning, comparative biology and taxonomic classification.</title>
        <authorList>
            <person name="Goeker M."/>
        </authorList>
    </citation>
    <scope>NUCLEOTIDE SEQUENCE [LARGE SCALE GENOMIC DNA]</scope>
    <source>
        <strain evidence="2 3">DSM 29661</strain>
    </source>
</reference>
<accession>A0A318KWX4</accession>
<sequence>MRIVNTDITMQSEHRASRSARVVNTRLEALVVPRSPMAGTLSPLSEPVTLSEEGKKLAEQARQQIQDHNKASANKVSAETEEAALSPGMAILRSILETVFGVKVKLFNPRDLDPKTGQPTPDAAAGQANPSAAPVADLPNQEPTIEQLIQTQSTGASALRYTTTRYSEEESLDWQASGVVQTADGQTLSFELSLGLSRSAQWEETQVKRIGPPPKDPLVINFAGTAAQLGAGRRTLDLDQDGENETFSMLASGSGFLALDKDGDGKVSDGGELFGTQSGNGFADLAQYDEDGNGWIDEGDKAFAQLKIWAQGEHGQDQLLSLTEAGVGALFLGSQSTEFSLKDNQQQLQGQVRQTGVFLRENGTAGTLQQIDLAV</sequence>
<dbReference type="PANTHER" id="PTHR39431">
    <property type="entry name" value="FRPA/C-RELATED PROTEIN"/>
    <property type="match status" value="1"/>
</dbReference>
<dbReference type="PANTHER" id="PTHR39431:SF1">
    <property type="entry name" value="FRPA_C-RELATED PROTEIN"/>
    <property type="match status" value="1"/>
</dbReference>
<organism evidence="2 3">
    <name type="scientific">Rivihabitans pingtungensis</name>
    <dbReference type="NCBI Taxonomy" id="1054498"/>
    <lineage>
        <taxon>Bacteria</taxon>
        <taxon>Pseudomonadati</taxon>
        <taxon>Pseudomonadota</taxon>
        <taxon>Betaproteobacteria</taxon>
        <taxon>Neisseriales</taxon>
        <taxon>Aquaspirillaceae</taxon>
        <taxon>Rivihabitans</taxon>
    </lineage>
</organism>
<dbReference type="EMBL" id="QJKI01000001">
    <property type="protein sequence ID" value="PXX82079.1"/>
    <property type="molecule type" value="Genomic_DNA"/>
</dbReference>
<feature type="compositionally biased region" description="Low complexity" evidence="1">
    <location>
        <begin position="121"/>
        <end position="136"/>
    </location>
</feature>
<protein>
    <submittedName>
        <fullName evidence="2">Uncharacterized protein</fullName>
    </submittedName>
</protein>
<proteinExistence type="predicted"/>